<dbReference type="AlphaFoldDB" id="A0A1I5HS72"/>
<evidence type="ECO:0000313" key="1">
    <source>
        <dbReference type="EMBL" id="SFO51145.1"/>
    </source>
</evidence>
<evidence type="ECO:0000313" key="2">
    <source>
        <dbReference type="Proteomes" id="UP000198968"/>
    </source>
</evidence>
<keyword evidence="2" id="KW-1185">Reference proteome</keyword>
<sequence length="61" mass="7355">MSSTLMRYYIVHYVYALYPGRVFKKLIVFKEKILESSLRKYFVKEKEFAILTSGDVQRNKK</sequence>
<name>A0A1I5HS72_9GAMM</name>
<dbReference type="Proteomes" id="UP000198968">
    <property type="component" value="Unassembled WGS sequence"/>
</dbReference>
<dbReference type="EMBL" id="FOVG01000007">
    <property type="protein sequence ID" value="SFO51145.1"/>
    <property type="molecule type" value="Genomic_DNA"/>
</dbReference>
<proteinExistence type="predicted"/>
<accession>A0A1I5HS72</accession>
<reference evidence="2" key="1">
    <citation type="submission" date="2016-10" db="EMBL/GenBank/DDBJ databases">
        <authorList>
            <person name="Varghese N."/>
            <person name="Submissions S."/>
        </authorList>
    </citation>
    <scope>NUCLEOTIDE SEQUENCE [LARGE SCALE GENOMIC DNA]</scope>
    <source>
        <strain evidence="2">OV426</strain>
    </source>
</reference>
<organism evidence="1 2">
    <name type="scientific">Candidatus Pantoea varia</name>
    <dbReference type="NCBI Taxonomy" id="1881036"/>
    <lineage>
        <taxon>Bacteria</taxon>
        <taxon>Pseudomonadati</taxon>
        <taxon>Pseudomonadota</taxon>
        <taxon>Gammaproteobacteria</taxon>
        <taxon>Enterobacterales</taxon>
        <taxon>Erwiniaceae</taxon>
        <taxon>Pantoea</taxon>
    </lineage>
</organism>
<gene>
    <name evidence="1" type="ORF">SAMN05428971_4286</name>
</gene>
<protein>
    <submittedName>
        <fullName evidence="1">Uncharacterized protein</fullName>
    </submittedName>
</protein>